<sequence>ARYSRFPPHRLCRRRRGRRPQAALLGVDRGGRGADAHGARPRLSRDLAVQAARPADPRDRHLSKLAQGAGAGRHRRLDAGQPAQRHAHRDRAGRPGQDVAPEPRGQRQGDVPATARGGRPPVPLRGRLVPHGRQRARGIHPHERDLGRRPAGRAGL</sequence>
<reference evidence="2" key="1">
    <citation type="submission" date="2020-02" db="EMBL/GenBank/DDBJ databases">
        <authorList>
            <person name="Meier V. D."/>
        </authorList>
    </citation>
    <scope>NUCLEOTIDE SEQUENCE</scope>
    <source>
        <strain evidence="2">AVDCRST_MAG91</strain>
    </source>
</reference>
<name>A0A6J4SQC9_9SPHN</name>
<organism evidence="2">
    <name type="scientific">uncultured Sphingomonadaceae bacterium</name>
    <dbReference type="NCBI Taxonomy" id="169976"/>
    <lineage>
        <taxon>Bacteria</taxon>
        <taxon>Pseudomonadati</taxon>
        <taxon>Pseudomonadota</taxon>
        <taxon>Alphaproteobacteria</taxon>
        <taxon>Sphingomonadales</taxon>
        <taxon>Sphingomonadaceae</taxon>
        <taxon>environmental samples</taxon>
    </lineage>
</organism>
<feature type="compositionally biased region" description="Basic residues" evidence="1">
    <location>
        <begin position="128"/>
        <end position="139"/>
    </location>
</feature>
<evidence type="ECO:0000313" key="2">
    <source>
        <dbReference type="EMBL" id="CAA9502231.1"/>
    </source>
</evidence>
<feature type="non-terminal residue" evidence="2">
    <location>
        <position position="156"/>
    </location>
</feature>
<dbReference type="EMBL" id="CADCVX010000242">
    <property type="protein sequence ID" value="CAA9502231.1"/>
    <property type="molecule type" value="Genomic_DNA"/>
</dbReference>
<accession>A0A6J4SQC9</accession>
<proteinExistence type="predicted"/>
<feature type="compositionally biased region" description="Basic residues" evidence="1">
    <location>
        <begin position="7"/>
        <end position="19"/>
    </location>
</feature>
<gene>
    <name evidence="2" type="ORF">AVDCRST_MAG91-1132</name>
</gene>
<protein>
    <submittedName>
        <fullName evidence="2">Uncharacterized protein</fullName>
    </submittedName>
</protein>
<feature type="non-terminal residue" evidence="2">
    <location>
        <position position="1"/>
    </location>
</feature>
<feature type="compositionally biased region" description="Low complexity" evidence="1">
    <location>
        <begin position="116"/>
        <end position="127"/>
    </location>
</feature>
<dbReference type="AlphaFoldDB" id="A0A6J4SQC9"/>
<feature type="region of interest" description="Disordered" evidence="1">
    <location>
        <begin position="1"/>
        <end position="156"/>
    </location>
</feature>
<feature type="compositionally biased region" description="Basic and acidic residues" evidence="1">
    <location>
        <begin position="29"/>
        <end position="38"/>
    </location>
</feature>
<evidence type="ECO:0000256" key="1">
    <source>
        <dbReference type="SAM" id="MobiDB-lite"/>
    </source>
</evidence>